<feature type="region of interest" description="Disordered" evidence="1">
    <location>
        <begin position="128"/>
        <end position="158"/>
    </location>
</feature>
<feature type="compositionally biased region" description="Low complexity" evidence="1">
    <location>
        <begin position="128"/>
        <end position="140"/>
    </location>
</feature>
<organism evidence="2 3">
    <name type="scientific">Gigaspora margarita</name>
    <dbReference type="NCBI Taxonomy" id="4874"/>
    <lineage>
        <taxon>Eukaryota</taxon>
        <taxon>Fungi</taxon>
        <taxon>Fungi incertae sedis</taxon>
        <taxon>Mucoromycota</taxon>
        <taxon>Glomeromycotina</taxon>
        <taxon>Glomeromycetes</taxon>
        <taxon>Diversisporales</taxon>
        <taxon>Gigasporaceae</taxon>
        <taxon>Gigaspora</taxon>
    </lineage>
</organism>
<name>A0ABM8W643_GIGMA</name>
<feature type="region of interest" description="Disordered" evidence="1">
    <location>
        <begin position="1"/>
        <end position="35"/>
    </location>
</feature>
<reference evidence="2 3" key="1">
    <citation type="submission" date="2021-06" db="EMBL/GenBank/DDBJ databases">
        <authorList>
            <person name="Kallberg Y."/>
            <person name="Tangrot J."/>
            <person name="Rosling A."/>
        </authorList>
    </citation>
    <scope>NUCLEOTIDE SEQUENCE [LARGE SCALE GENOMIC DNA]</scope>
    <source>
        <strain evidence="2 3">120-4 pot B 10/14</strain>
    </source>
</reference>
<sequence>MHSCVPVSKTTPEAERIPSGFTGLRTAGNKGQSLTEPEPYASFKDRYATISKTTPEAERIPSGFMSLGNAGFTNTLKKPYLLFAKLKEIEQVSTLIPKEQSSTSINASCRMNSDDAPEQIVSQRDNIPISDISDNTSNSDIHQESKTQFSTSPIHTEPISLEDKEIDEFLDSTYKERVSKEIIQSIKEKKFRDQELSSISVEESCSEKVRPKVPLEQNSKSAPIQKDISNLTKLSECKVRQVQALPEETKVSHDYIVVQDFIQEVSSGESEKVRPKVPLKQNGVVNHVSNTESTNIISRADTTKKTSLIAQISASPEEKGYQVLSEKINNPENRKNSKNNTLNLFLLKKMLSKEKHKEVINKLTMHFTDSPKVDLYCSVDKEGEHQTDSYWILGSHCPLCRKNHISLQDKWWLDNQGNKFYYLYCDNIKDPGIPFDEVLEAYPENSKLIQELKTQSFTLPIP</sequence>
<protein>
    <submittedName>
        <fullName evidence="2">18472_t:CDS:1</fullName>
    </submittedName>
</protein>
<keyword evidence="3" id="KW-1185">Reference proteome</keyword>
<gene>
    <name evidence="2" type="ORF">GMARGA_LOCUS3817</name>
</gene>
<evidence type="ECO:0000256" key="1">
    <source>
        <dbReference type="SAM" id="MobiDB-lite"/>
    </source>
</evidence>
<dbReference type="Proteomes" id="UP000789901">
    <property type="component" value="Unassembled WGS sequence"/>
</dbReference>
<accession>A0ABM8W643</accession>
<proteinExistence type="predicted"/>
<comment type="caution">
    <text evidence="2">The sequence shown here is derived from an EMBL/GenBank/DDBJ whole genome shotgun (WGS) entry which is preliminary data.</text>
</comment>
<dbReference type="EMBL" id="CAJVQB010001429">
    <property type="protein sequence ID" value="CAG8535254.1"/>
    <property type="molecule type" value="Genomic_DNA"/>
</dbReference>
<evidence type="ECO:0000313" key="2">
    <source>
        <dbReference type="EMBL" id="CAG8535254.1"/>
    </source>
</evidence>
<evidence type="ECO:0000313" key="3">
    <source>
        <dbReference type="Proteomes" id="UP000789901"/>
    </source>
</evidence>